<evidence type="ECO:0000313" key="3">
    <source>
        <dbReference type="WBParaSite" id="GPUH_0001747701-mRNA-1"/>
    </source>
</evidence>
<proteinExistence type="predicted"/>
<dbReference type="OrthoDB" id="5865991at2759"/>
<evidence type="ECO:0000313" key="2">
    <source>
        <dbReference type="Proteomes" id="UP000271098"/>
    </source>
</evidence>
<sequence length="146" mass="16338">MVREVQKRMIAPARVVLSSLASYAFLPFVVVEELKGFDEVEIQKRVNEYRKLLQSQVESGELNIDAELSTRDTHVWAKAAIQNRNRMRAAFGIKDDFIDGTSFEKLVSFLCVSCCVIAVQNAYCHGVVCVCVCVCSQSNFSATFNS</sequence>
<dbReference type="WBParaSite" id="GPUH_0001747701-mRNA-1">
    <property type="protein sequence ID" value="GPUH_0001747701-mRNA-1"/>
    <property type="gene ID" value="GPUH_0001747701"/>
</dbReference>
<gene>
    <name evidence="1" type="ORF">GPUH_LOCUS17455</name>
</gene>
<dbReference type="EMBL" id="UYRT01085209">
    <property type="protein sequence ID" value="VDN29833.1"/>
    <property type="molecule type" value="Genomic_DNA"/>
</dbReference>
<evidence type="ECO:0000313" key="1">
    <source>
        <dbReference type="EMBL" id="VDN29833.1"/>
    </source>
</evidence>
<organism evidence="3">
    <name type="scientific">Gongylonema pulchrum</name>
    <dbReference type="NCBI Taxonomy" id="637853"/>
    <lineage>
        <taxon>Eukaryota</taxon>
        <taxon>Metazoa</taxon>
        <taxon>Ecdysozoa</taxon>
        <taxon>Nematoda</taxon>
        <taxon>Chromadorea</taxon>
        <taxon>Rhabditida</taxon>
        <taxon>Spirurina</taxon>
        <taxon>Spiruromorpha</taxon>
        <taxon>Spiruroidea</taxon>
        <taxon>Gongylonematidae</taxon>
        <taxon>Gongylonema</taxon>
    </lineage>
</organism>
<reference evidence="1 2" key="2">
    <citation type="submission" date="2018-11" db="EMBL/GenBank/DDBJ databases">
        <authorList>
            <consortium name="Pathogen Informatics"/>
        </authorList>
    </citation>
    <scope>NUCLEOTIDE SEQUENCE [LARGE SCALE GENOMIC DNA]</scope>
</reference>
<dbReference type="AlphaFoldDB" id="A0A183E914"/>
<reference evidence="3" key="1">
    <citation type="submission" date="2016-06" db="UniProtKB">
        <authorList>
            <consortium name="WormBaseParasite"/>
        </authorList>
    </citation>
    <scope>IDENTIFICATION</scope>
</reference>
<keyword evidence="2" id="KW-1185">Reference proteome</keyword>
<name>A0A183E914_9BILA</name>
<dbReference type="Proteomes" id="UP000271098">
    <property type="component" value="Unassembled WGS sequence"/>
</dbReference>
<protein>
    <submittedName>
        <fullName evidence="3">Meth_synt_2 domain-containing protein</fullName>
    </submittedName>
</protein>
<accession>A0A183E914</accession>